<evidence type="ECO:0000313" key="1">
    <source>
        <dbReference type="EMBL" id="CAL61472.1"/>
    </source>
</evidence>
<keyword evidence="2" id="KW-1185">Reference proteome</keyword>
<dbReference type="SUPFAM" id="SSF75708">
    <property type="entry name" value="Chemotaxis phosphatase CheZ"/>
    <property type="match status" value="1"/>
</dbReference>
<dbReference type="AlphaFoldDB" id="A4G4N5"/>
<dbReference type="EMBL" id="CU207211">
    <property type="protein sequence ID" value="CAL61472.1"/>
    <property type="molecule type" value="Genomic_DNA"/>
</dbReference>
<dbReference type="HOGENOM" id="CLU_1466311_0_0_4"/>
<name>A4G4N5_HERAR</name>
<evidence type="ECO:0008006" key="3">
    <source>
        <dbReference type="Google" id="ProtNLM"/>
    </source>
</evidence>
<reference evidence="1 2" key="1">
    <citation type="journal article" date="2007" name="PLoS Genet.">
        <title>A tale of two oxidation states: bacterial colonization of arsenic-rich environments.</title>
        <authorList>
            <person name="Muller D."/>
            <person name="Medigue C."/>
            <person name="Koechler S."/>
            <person name="Barbe V."/>
            <person name="Barakat M."/>
            <person name="Talla E."/>
            <person name="Bonnefoy V."/>
            <person name="Krin E."/>
            <person name="Arsene-Ploetze F."/>
            <person name="Carapito C."/>
            <person name="Chandler M."/>
            <person name="Cournoyer B."/>
            <person name="Cruveiller S."/>
            <person name="Dossat C."/>
            <person name="Duval S."/>
            <person name="Heymann M."/>
            <person name="Leize E."/>
            <person name="Lieutaud A."/>
            <person name="Lievremont D."/>
            <person name="Makita Y."/>
            <person name="Mangenot S."/>
            <person name="Nitschke W."/>
            <person name="Ortet P."/>
            <person name="Perdrial N."/>
            <person name="Schoepp B."/>
            <person name="Siguier N."/>
            <person name="Simeonova D.D."/>
            <person name="Rouy Z."/>
            <person name="Segurens B."/>
            <person name="Turlin E."/>
            <person name="Vallenet D."/>
            <person name="Van Dorsselaer A."/>
            <person name="Weiss S."/>
            <person name="Weissenbach J."/>
            <person name="Lett M.C."/>
            <person name="Danchin A."/>
            <person name="Bertin P.N."/>
        </authorList>
    </citation>
    <scope>NUCLEOTIDE SEQUENCE [LARGE SCALE GENOMIC DNA]</scope>
    <source>
        <strain evidence="2">ULPAs1</strain>
    </source>
</reference>
<protein>
    <recommendedName>
        <fullName evidence="3">Chemotaxis protein</fullName>
    </recommendedName>
</protein>
<sequence>MTIKTSLAAQVRSLLSGLSEHGGQHLTEIETDLVQTNVLLGEAIEKLSASFLAIHATVTAQQQIVDALLAGTAVTPDAMLELREQAAQIDRHVNAAVTGLQFQDMTTQLINRTVRRVVGLRDVLEVLGTNGNAIPAEGNGEQMHAALSEINARLKTQSIDLEKELRKAVRQTHMESGEIDLF</sequence>
<organism evidence="1 2">
    <name type="scientific">Herminiimonas arsenicoxydans</name>
    <dbReference type="NCBI Taxonomy" id="204773"/>
    <lineage>
        <taxon>Bacteria</taxon>
        <taxon>Pseudomonadati</taxon>
        <taxon>Pseudomonadota</taxon>
        <taxon>Betaproteobacteria</taxon>
        <taxon>Burkholderiales</taxon>
        <taxon>Oxalobacteraceae</taxon>
        <taxon>Herminiimonas</taxon>
    </lineage>
</organism>
<proteinExistence type="predicted"/>
<evidence type="ECO:0000313" key="2">
    <source>
        <dbReference type="Proteomes" id="UP000006697"/>
    </source>
</evidence>
<dbReference type="OrthoDB" id="8559696at2"/>
<dbReference type="eggNOG" id="ENOG50340YZ">
    <property type="taxonomic scope" value="Bacteria"/>
</dbReference>
<dbReference type="STRING" id="204773.HEAR1299"/>
<dbReference type="KEGG" id="har:HEAR1299"/>
<dbReference type="Proteomes" id="UP000006697">
    <property type="component" value="Chromosome"/>
</dbReference>
<accession>A4G4N5</accession>
<gene>
    <name evidence="1" type="ordered locus">HEAR1299</name>
</gene>